<dbReference type="Proteomes" id="UP000005933">
    <property type="component" value="Unassembled WGS sequence"/>
</dbReference>
<proteinExistence type="predicted"/>
<protein>
    <submittedName>
        <fullName evidence="1">Uncharacterized protein</fullName>
    </submittedName>
</protein>
<name>A0AB33VF19_RALSU</name>
<dbReference type="EMBL" id="AAKL01000015">
    <property type="protein sequence ID" value="EAP73402.1"/>
    <property type="molecule type" value="Genomic_DNA"/>
</dbReference>
<dbReference type="AlphaFoldDB" id="A0AB33VF19"/>
<evidence type="ECO:0000313" key="1">
    <source>
        <dbReference type="EMBL" id="EAP73402.1"/>
    </source>
</evidence>
<comment type="caution">
    <text evidence="1">The sequence shown here is derived from an EMBL/GenBank/DDBJ whole genome shotgun (WGS) entry which is preliminary data.</text>
</comment>
<gene>
    <name evidence="1" type="ORF">RRSL_03096</name>
</gene>
<evidence type="ECO:0000313" key="2">
    <source>
        <dbReference type="Proteomes" id="UP000005933"/>
    </source>
</evidence>
<sequence length="149" mass="16498">MASRKYSEPCMGARHRITWRAMTPSIGHATCSMHWRGWVSACPERDARGTLDGYCSIGCRIDRHSVPLSGHARTLGFRDAAETVVEDRVRVAASGLRWTARHYASSDPWADRAGQWRLAGEAEPASQWPRVGSGASCGGYGYETCWMTH</sequence>
<accession>A0AB33VF19</accession>
<reference evidence="1 2" key="1">
    <citation type="journal article" date="2006" name="Mol. Plant Microbe Interact.">
        <title>Identification of open reading frames unique to a select agent: Ralstonia solanacearum race 3 biovar 2.</title>
        <authorList>
            <person name="Gabriel D.W."/>
            <person name="Allen C."/>
            <person name="Schell M."/>
            <person name="Denny T.P."/>
            <person name="Greenberg J.T."/>
            <person name="Duan Y.P."/>
            <person name="Flores-Cruz Z."/>
            <person name="Huang Q."/>
            <person name="Clifford J.M."/>
            <person name="Presting G."/>
            <person name="Gonzalez E.T."/>
            <person name="Reddy J."/>
            <person name="Elphinstone J."/>
            <person name="Swanson J."/>
            <person name="Yao J."/>
            <person name="Mulholland V."/>
            <person name="Liu L."/>
            <person name="Farmerie W."/>
            <person name="Patnaikuni M."/>
            <person name="Balogh B."/>
            <person name="Norman D."/>
            <person name="Alvarez A."/>
            <person name="Castillo J.A."/>
            <person name="Jones J."/>
            <person name="Saddler G."/>
            <person name="Walunas T."/>
            <person name="Zhukov A."/>
            <person name="Mikhailova N."/>
        </authorList>
    </citation>
    <scope>NUCLEOTIDE SEQUENCE [LARGE SCALE GENOMIC DNA]</scope>
    <source>
        <strain evidence="1 2">UW551</strain>
    </source>
</reference>
<organism evidence="1 2">
    <name type="scientific">Ralstonia solanacearum (strain UW551)</name>
    <dbReference type="NCBI Taxonomy" id="342110"/>
    <lineage>
        <taxon>Bacteria</taxon>
        <taxon>Pseudomonadati</taxon>
        <taxon>Pseudomonadota</taxon>
        <taxon>Betaproteobacteria</taxon>
        <taxon>Burkholderiales</taxon>
        <taxon>Burkholderiaceae</taxon>
        <taxon>Ralstonia</taxon>
        <taxon>Ralstonia solanacearum species complex</taxon>
    </lineage>
</organism>